<gene>
    <name evidence="2" type="ORF">CUMW_214720</name>
</gene>
<evidence type="ECO:0000313" key="3">
    <source>
        <dbReference type="Proteomes" id="UP000236630"/>
    </source>
</evidence>
<sequence>MALKKRKIDKERAQERGPCIHLSGGKEGTLDRDLDSGSPTKCIMYEDKYIVRLGGTNLAPVLRCAQ</sequence>
<comment type="caution">
    <text evidence="2">The sequence shown here is derived from an EMBL/GenBank/DDBJ whole genome shotgun (WGS) entry which is preliminary data.</text>
</comment>
<feature type="region of interest" description="Disordered" evidence="1">
    <location>
        <begin position="1"/>
        <end position="24"/>
    </location>
</feature>
<accession>A0A2H5QBV5</accession>
<evidence type="ECO:0000313" key="2">
    <source>
        <dbReference type="EMBL" id="GAY62041.1"/>
    </source>
</evidence>
<protein>
    <submittedName>
        <fullName evidence="2">Uncharacterized protein</fullName>
    </submittedName>
</protein>
<evidence type="ECO:0000256" key="1">
    <source>
        <dbReference type="SAM" id="MobiDB-lite"/>
    </source>
</evidence>
<reference evidence="2 3" key="1">
    <citation type="journal article" date="2017" name="Front. Genet.">
        <title>Draft sequencing of the heterozygous diploid genome of Satsuma (Citrus unshiu Marc.) using a hybrid assembly approach.</title>
        <authorList>
            <person name="Shimizu T."/>
            <person name="Tanizawa Y."/>
            <person name="Mochizuki T."/>
            <person name="Nagasaki H."/>
            <person name="Yoshioka T."/>
            <person name="Toyoda A."/>
            <person name="Fujiyama A."/>
            <person name="Kaminuma E."/>
            <person name="Nakamura Y."/>
        </authorList>
    </citation>
    <scope>NUCLEOTIDE SEQUENCE [LARGE SCALE GENOMIC DNA]</scope>
    <source>
        <strain evidence="3">cv. Miyagawa wase</strain>
    </source>
</reference>
<dbReference type="Proteomes" id="UP000236630">
    <property type="component" value="Unassembled WGS sequence"/>
</dbReference>
<dbReference type="EMBL" id="BDQV01000291">
    <property type="protein sequence ID" value="GAY62041.1"/>
    <property type="molecule type" value="Genomic_DNA"/>
</dbReference>
<dbReference type="AlphaFoldDB" id="A0A2H5QBV5"/>
<proteinExistence type="predicted"/>
<keyword evidence="3" id="KW-1185">Reference proteome</keyword>
<name>A0A2H5QBV5_CITUN</name>
<organism evidence="2 3">
    <name type="scientific">Citrus unshiu</name>
    <name type="common">Satsuma mandarin</name>
    <name type="synonym">Citrus nobilis var. unshiu</name>
    <dbReference type="NCBI Taxonomy" id="55188"/>
    <lineage>
        <taxon>Eukaryota</taxon>
        <taxon>Viridiplantae</taxon>
        <taxon>Streptophyta</taxon>
        <taxon>Embryophyta</taxon>
        <taxon>Tracheophyta</taxon>
        <taxon>Spermatophyta</taxon>
        <taxon>Magnoliopsida</taxon>
        <taxon>eudicotyledons</taxon>
        <taxon>Gunneridae</taxon>
        <taxon>Pentapetalae</taxon>
        <taxon>rosids</taxon>
        <taxon>malvids</taxon>
        <taxon>Sapindales</taxon>
        <taxon>Rutaceae</taxon>
        <taxon>Aurantioideae</taxon>
        <taxon>Citrus</taxon>
    </lineage>
</organism>